<dbReference type="NCBIfam" id="TIGR00125">
    <property type="entry name" value="cyt_tran_rel"/>
    <property type="match status" value="1"/>
</dbReference>
<dbReference type="Proteomes" id="UP000321306">
    <property type="component" value="Unassembled WGS sequence"/>
</dbReference>
<dbReference type="UniPathway" id="UPA00028">
    <property type="reaction ID" value="UER00005"/>
</dbReference>
<evidence type="ECO:0000256" key="8">
    <source>
        <dbReference type="HAMAP-Rule" id="MF_00158"/>
    </source>
</evidence>
<dbReference type="GO" id="GO:0005829">
    <property type="term" value="C:cytosol"/>
    <property type="evidence" value="ECO:0007669"/>
    <property type="project" value="TreeGrafter"/>
</dbReference>
<comment type="function">
    <text evidence="8">Catalyzes the condensation of pantoate with beta-alanine in an ATP-dependent reaction via a pantoyl-adenylate intermediate.</text>
</comment>
<feature type="binding site" evidence="8">
    <location>
        <position position="172"/>
    </location>
    <ligand>
        <name>ATP</name>
        <dbReference type="ChEBI" id="CHEBI:30616"/>
    </ligand>
</feature>
<keyword evidence="3 8" id="KW-0436">Ligase</keyword>
<keyword evidence="10" id="KW-1185">Reference proteome</keyword>
<name>A0A511N3C5_DEIC1</name>
<dbReference type="PANTHER" id="PTHR21299">
    <property type="entry name" value="CYTIDYLATE KINASE/PANTOATE-BETA-ALANINE LIGASE"/>
    <property type="match status" value="1"/>
</dbReference>
<dbReference type="EC" id="6.3.2.1" evidence="8"/>
<reference evidence="9 10" key="1">
    <citation type="submission" date="2019-07" db="EMBL/GenBank/DDBJ databases">
        <title>Whole genome shotgun sequence of Deinococcus cellulosilyticus NBRC 106333.</title>
        <authorList>
            <person name="Hosoyama A."/>
            <person name="Uohara A."/>
            <person name="Ohji S."/>
            <person name="Ichikawa N."/>
        </authorList>
    </citation>
    <scope>NUCLEOTIDE SEQUENCE [LARGE SCALE GENOMIC DNA]</scope>
    <source>
        <strain evidence="9 10">NBRC 106333</strain>
    </source>
</reference>
<accession>A0A511N3C5</accession>
<organism evidence="9 10">
    <name type="scientific">Deinococcus cellulosilyticus (strain DSM 18568 / NBRC 106333 / KACC 11606 / 5516J-15)</name>
    <dbReference type="NCBI Taxonomy" id="1223518"/>
    <lineage>
        <taxon>Bacteria</taxon>
        <taxon>Thermotogati</taxon>
        <taxon>Deinococcota</taxon>
        <taxon>Deinococci</taxon>
        <taxon>Deinococcales</taxon>
        <taxon>Deinococcaceae</taxon>
        <taxon>Deinococcus</taxon>
    </lineage>
</organism>
<dbReference type="CDD" id="cd00560">
    <property type="entry name" value="PanC"/>
    <property type="match status" value="1"/>
</dbReference>
<dbReference type="InterPro" id="IPR042176">
    <property type="entry name" value="Pantoate_ligase_C"/>
</dbReference>
<evidence type="ECO:0000256" key="5">
    <source>
        <dbReference type="ARBA" id="ARBA00022741"/>
    </source>
</evidence>
<dbReference type="GO" id="GO:0015940">
    <property type="term" value="P:pantothenate biosynthetic process"/>
    <property type="evidence" value="ECO:0007669"/>
    <property type="project" value="UniProtKB-UniRule"/>
</dbReference>
<keyword evidence="8" id="KW-0963">Cytoplasm</keyword>
<dbReference type="AlphaFoldDB" id="A0A511N3C5"/>
<evidence type="ECO:0000256" key="4">
    <source>
        <dbReference type="ARBA" id="ARBA00022655"/>
    </source>
</evidence>
<dbReference type="Pfam" id="PF02569">
    <property type="entry name" value="Pantoate_ligase"/>
    <property type="match status" value="1"/>
</dbReference>
<feature type="binding site" evidence="8">
    <location>
        <begin position="143"/>
        <end position="146"/>
    </location>
    <ligand>
        <name>ATP</name>
        <dbReference type="ChEBI" id="CHEBI:30616"/>
    </ligand>
</feature>
<evidence type="ECO:0000256" key="1">
    <source>
        <dbReference type="ARBA" id="ARBA00004990"/>
    </source>
</evidence>
<dbReference type="GO" id="GO:0005524">
    <property type="term" value="F:ATP binding"/>
    <property type="evidence" value="ECO:0007669"/>
    <property type="project" value="UniProtKB-KW"/>
</dbReference>
<dbReference type="SUPFAM" id="SSF52374">
    <property type="entry name" value="Nucleotidylyl transferase"/>
    <property type="match status" value="1"/>
</dbReference>
<comment type="caution">
    <text evidence="9">The sequence shown here is derived from an EMBL/GenBank/DDBJ whole genome shotgun (WGS) entry which is preliminary data.</text>
</comment>
<comment type="subcellular location">
    <subcellularLocation>
        <location evidence="8">Cytoplasm</location>
    </subcellularLocation>
</comment>
<feature type="binding site" evidence="8">
    <location>
        <position position="57"/>
    </location>
    <ligand>
        <name>beta-alanine</name>
        <dbReference type="ChEBI" id="CHEBI:57966"/>
    </ligand>
</feature>
<keyword evidence="5 8" id="KW-0547">Nucleotide-binding</keyword>
<dbReference type="PANTHER" id="PTHR21299:SF1">
    <property type="entry name" value="PANTOATE--BETA-ALANINE LIGASE"/>
    <property type="match status" value="1"/>
</dbReference>
<dbReference type="Gene3D" id="3.40.50.620">
    <property type="entry name" value="HUPs"/>
    <property type="match status" value="1"/>
</dbReference>
<dbReference type="RefSeq" id="WP_146885555.1">
    <property type="nucleotide sequence ID" value="NZ_BJXB01000013.1"/>
</dbReference>
<keyword evidence="6 8" id="KW-0067">ATP-binding</keyword>
<evidence type="ECO:0000256" key="7">
    <source>
        <dbReference type="ARBA" id="ARBA00048258"/>
    </source>
</evidence>
<feature type="binding site" evidence="8">
    <location>
        <position position="57"/>
    </location>
    <ligand>
        <name>(R)-pantoate</name>
        <dbReference type="ChEBI" id="CHEBI:15980"/>
    </ligand>
</feature>
<feature type="binding site" evidence="8">
    <location>
        <begin position="180"/>
        <end position="183"/>
    </location>
    <ligand>
        <name>ATP</name>
        <dbReference type="ChEBI" id="CHEBI:30616"/>
    </ligand>
</feature>
<dbReference type="FunFam" id="3.40.50.620:FF:000013">
    <property type="entry name" value="Pantothenate synthetase"/>
    <property type="match status" value="1"/>
</dbReference>
<evidence type="ECO:0000256" key="6">
    <source>
        <dbReference type="ARBA" id="ARBA00022840"/>
    </source>
</evidence>
<dbReference type="OrthoDB" id="9773087at2"/>
<gene>
    <name evidence="8 9" type="primary">panC</name>
    <name evidence="9" type="ORF">DC3_29980</name>
</gene>
<dbReference type="InterPro" id="IPR003721">
    <property type="entry name" value="Pantoate_ligase"/>
</dbReference>
<comment type="pathway">
    <text evidence="1 8">Cofactor biosynthesis; (R)-pantothenate biosynthesis; (R)-pantothenate from (R)-pantoate and beta-alanine: step 1/1.</text>
</comment>
<proteinExistence type="inferred from homology"/>
<feature type="binding site" evidence="8">
    <location>
        <position position="149"/>
    </location>
    <ligand>
        <name>(R)-pantoate</name>
        <dbReference type="ChEBI" id="CHEBI:15980"/>
    </ligand>
</feature>
<feature type="active site" description="Proton donor" evidence="8">
    <location>
        <position position="33"/>
    </location>
</feature>
<dbReference type="InterPro" id="IPR004821">
    <property type="entry name" value="Cyt_trans-like"/>
</dbReference>
<evidence type="ECO:0000256" key="3">
    <source>
        <dbReference type="ARBA" id="ARBA00022598"/>
    </source>
</evidence>
<comment type="catalytic activity">
    <reaction evidence="7 8">
        <text>(R)-pantoate + beta-alanine + ATP = (R)-pantothenate + AMP + diphosphate + H(+)</text>
        <dbReference type="Rhea" id="RHEA:10912"/>
        <dbReference type="ChEBI" id="CHEBI:15378"/>
        <dbReference type="ChEBI" id="CHEBI:15980"/>
        <dbReference type="ChEBI" id="CHEBI:29032"/>
        <dbReference type="ChEBI" id="CHEBI:30616"/>
        <dbReference type="ChEBI" id="CHEBI:33019"/>
        <dbReference type="ChEBI" id="CHEBI:57966"/>
        <dbReference type="ChEBI" id="CHEBI:456215"/>
        <dbReference type="EC" id="6.3.2.1"/>
    </reaction>
</comment>
<protein>
    <recommendedName>
        <fullName evidence="8">Pantothenate synthetase</fullName>
        <shortName evidence="8">PS</shortName>
        <ecNumber evidence="8">6.3.2.1</ecNumber>
    </recommendedName>
    <alternativeName>
        <fullName evidence="8">Pantoate--beta-alanine ligase</fullName>
    </alternativeName>
    <alternativeName>
        <fullName evidence="8">Pantoate-activating enzyme</fullName>
    </alternativeName>
</protein>
<feature type="binding site" evidence="8">
    <location>
        <begin position="26"/>
        <end position="33"/>
    </location>
    <ligand>
        <name>ATP</name>
        <dbReference type="ChEBI" id="CHEBI:30616"/>
    </ligand>
</feature>
<comment type="miscellaneous">
    <text evidence="8">The reaction proceeds by a bi uni uni bi ping pong mechanism.</text>
</comment>
<keyword evidence="4 8" id="KW-0566">Pantothenate biosynthesis</keyword>
<comment type="subunit">
    <text evidence="8">Homodimer.</text>
</comment>
<evidence type="ECO:0000256" key="2">
    <source>
        <dbReference type="ARBA" id="ARBA00009256"/>
    </source>
</evidence>
<evidence type="ECO:0000313" key="10">
    <source>
        <dbReference type="Proteomes" id="UP000321306"/>
    </source>
</evidence>
<dbReference type="NCBIfam" id="TIGR00018">
    <property type="entry name" value="panC"/>
    <property type="match status" value="1"/>
</dbReference>
<dbReference type="GO" id="GO:0004592">
    <property type="term" value="F:pantoate-beta-alanine ligase activity"/>
    <property type="evidence" value="ECO:0007669"/>
    <property type="project" value="UniProtKB-UniRule"/>
</dbReference>
<dbReference type="Gene3D" id="3.30.1300.10">
    <property type="entry name" value="Pantoate-beta-alanine ligase, C-terminal domain"/>
    <property type="match status" value="1"/>
</dbReference>
<dbReference type="HAMAP" id="MF_00158">
    <property type="entry name" value="PanC"/>
    <property type="match status" value="1"/>
</dbReference>
<dbReference type="EMBL" id="BJXB01000013">
    <property type="protein sequence ID" value="GEM47363.1"/>
    <property type="molecule type" value="Genomic_DNA"/>
</dbReference>
<sequence>MQVVHTISALRELLQGQTSVGFVPTMGFLHQGHASLIRQARQDHQTVVLSIFVNPTQFGPSEDFASYPRDLEHDMQIAQEAGADLIFAPDVREMYPEGFATSIEVKGAALPLEGEKRPGHFSGVATVVLKLLNIVGAQSAYFGEKDFQQVAVIRQLVRDLNHPTRIVACPTLREESGLAMSSRNSYFTPEQKSRADVIYRALMASRAAFQQGERNAEAILEAGRVVLAREEELKLEYFTLVDAATLQQVEVLGERDHRLLVAARLFNVRLIDNMGLL</sequence>
<evidence type="ECO:0000313" key="9">
    <source>
        <dbReference type="EMBL" id="GEM47363.1"/>
    </source>
</evidence>
<comment type="similarity">
    <text evidence="2 8">Belongs to the pantothenate synthetase family.</text>
</comment>
<dbReference type="InterPro" id="IPR014729">
    <property type="entry name" value="Rossmann-like_a/b/a_fold"/>
</dbReference>